<dbReference type="EMBL" id="MT141530">
    <property type="protein sequence ID" value="QJA65008.1"/>
    <property type="molecule type" value="Genomic_DNA"/>
</dbReference>
<proteinExistence type="predicted"/>
<dbReference type="AlphaFoldDB" id="A0A6M3J699"/>
<name>A0A6M3J699_9ZZZZ</name>
<sequence>MSNNDTKIHRCEGEVKGGRYHTYQCEANASVQRDGWWYCKRHDPERILERELEKHH</sequence>
<organism evidence="1">
    <name type="scientific">viral metagenome</name>
    <dbReference type="NCBI Taxonomy" id="1070528"/>
    <lineage>
        <taxon>unclassified sequences</taxon>
        <taxon>metagenomes</taxon>
        <taxon>organismal metagenomes</taxon>
    </lineage>
</organism>
<evidence type="ECO:0000313" key="1">
    <source>
        <dbReference type="EMBL" id="QJA65008.1"/>
    </source>
</evidence>
<dbReference type="EMBL" id="MT142494">
    <property type="protein sequence ID" value="QJA82719.1"/>
    <property type="molecule type" value="Genomic_DNA"/>
</dbReference>
<evidence type="ECO:0000313" key="2">
    <source>
        <dbReference type="EMBL" id="QJA82719.1"/>
    </source>
</evidence>
<reference evidence="1" key="1">
    <citation type="submission" date="2020-03" db="EMBL/GenBank/DDBJ databases">
        <title>The deep terrestrial virosphere.</title>
        <authorList>
            <person name="Holmfeldt K."/>
            <person name="Nilsson E."/>
            <person name="Simone D."/>
            <person name="Lopez-Fernandez M."/>
            <person name="Wu X."/>
            <person name="de Brujin I."/>
            <person name="Lundin D."/>
            <person name="Andersson A."/>
            <person name="Bertilsson S."/>
            <person name="Dopson M."/>
        </authorList>
    </citation>
    <scope>NUCLEOTIDE SEQUENCE</scope>
    <source>
        <strain evidence="2">MM415A00374</strain>
        <strain evidence="1">MM415B00446</strain>
    </source>
</reference>
<accession>A0A6M3J699</accession>
<gene>
    <name evidence="2" type="ORF">MM415A00374_0031</name>
    <name evidence="1" type="ORF">MM415B00446_0032</name>
</gene>
<protein>
    <submittedName>
        <fullName evidence="1">Uncharacterized protein</fullName>
    </submittedName>
</protein>